<evidence type="ECO:0000256" key="6">
    <source>
        <dbReference type="ARBA" id="ARBA00022603"/>
    </source>
</evidence>
<dbReference type="InterPro" id="IPR004383">
    <property type="entry name" value="rRNA_lsu_MTrfase_RlmN/Cfr"/>
</dbReference>
<keyword evidence="6" id="KW-0489">Methyltransferase</keyword>
<dbReference type="PANTHER" id="PTHR30544:SF5">
    <property type="entry name" value="RADICAL SAM CORE DOMAIN-CONTAINING PROTEIN"/>
    <property type="match status" value="1"/>
</dbReference>
<name>A0A381W9Q6_9ZZZZ</name>
<keyword evidence="7" id="KW-0808">Transferase</keyword>
<dbReference type="PROSITE" id="PS51918">
    <property type="entry name" value="RADICAL_SAM"/>
    <property type="match status" value="1"/>
</dbReference>
<dbReference type="InterPro" id="IPR007197">
    <property type="entry name" value="rSAM"/>
</dbReference>
<comment type="subcellular location">
    <subcellularLocation>
        <location evidence="2">Cytoplasm</location>
    </subcellularLocation>
</comment>
<dbReference type="GO" id="GO:0008173">
    <property type="term" value="F:RNA methyltransferase activity"/>
    <property type="evidence" value="ECO:0007669"/>
    <property type="project" value="InterPro"/>
</dbReference>
<evidence type="ECO:0000256" key="12">
    <source>
        <dbReference type="ARBA" id="ARBA00023014"/>
    </source>
</evidence>
<dbReference type="FunFam" id="3.20.20.70:FF:000008">
    <property type="entry name" value="Dual-specificity RNA methyltransferase RlmN"/>
    <property type="match status" value="1"/>
</dbReference>
<gene>
    <name evidence="14" type="ORF">METZ01_LOCUS101531</name>
</gene>
<keyword evidence="3" id="KW-0004">4Fe-4S</keyword>
<dbReference type="SUPFAM" id="SSF102114">
    <property type="entry name" value="Radical SAM enzymes"/>
    <property type="match status" value="1"/>
</dbReference>
<protein>
    <recommendedName>
        <fullName evidence="13">Radical SAM core domain-containing protein</fullName>
    </recommendedName>
</protein>
<evidence type="ECO:0000256" key="9">
    <source>
        <dbReference type="ARBA" id="ARBA00022694"/>
    </source>
</evidence>
<dbReference type="HAMAP" id="MF_01849">
    <property type="entry name" value="RNA_methyltr_RlmN"/>
    <property type="match status" value="1"/>
</dbReference>
<keyword evidence="9" id="KW-0819">tRNA processing</keyword>
<dbReference type="Gene3D" id="1.10.150.530">
    <property type="match status" value="1"/>
</dbReference>
<proteinExistence type="inferred from homology"/>
<dbReference type="Gene3D" id="3.20.20.70">
    <property type="entry name" value="Aldolase class I"/>
    <property type="match status" value="1"/>
</dbReference>
<keyword evidence="11" id="KW-0408">Iron</keyword>
<dbReference type="AlphaFoldDB" id="A0A381W9Q6"/>
<dbReference type="InterPro" id="IPR013785">
    <property type="entry name" value="Aldolase_TIM"/>
</dbReference>
<feature type="domain" description="Radical SAM core" evidence="13">
    <location>
        <begin position="78"/>
        <end position="310"/>
    </location>
</feature>
<keyword evidence="12" id="KW-0411">Iron-sulfur</keyword>
<evidence type="ECO:0000256" key="4">
    <source>
        <dbReference type="ARBA" id="ARBA00022490"/>
    </source>
</evidence>
<evidence type="ECO:0000256" key="10">
    <source>
        <dbReference type="ARBA" id="ARBA00022723"/>
    </source>
</evidence>
<dbReference type="InterPro" id="IPR048641">
    <property type="entry name" value="RlmN_N"/>
</dbReference>
<dbReference type="GO" id="GO:0046872">
    <property type="term" value="F:metal ion binding"/>
    <property type="evidence" value="ECO:0007669"/>
    <property type="project" value="UniProtKB-KW"/>
</dbReference>
<dbReference type="InterPro" id="IPR027492">
    <property type="entry name" value="RNA_MTrfase_RlmN"/>
</dbReference>
<dbReference type="SFLD" id="SFLDG01062">
    <property type="entry name" value="methyltransferase_(Class_A)"/>
    <property type="match status" value="1"/>
</dbReference>
<evidence type="ECO:0000256" key="7">
    <source>
        <dbReference type="ARBA" id="ARBA00022679"/>
    </source>
</evidence>
<evidence type="ECO:0000256" key="5">
    <source>
        <dbReference type="ARBA" id="ARBA00022552"/>
    </source>
</evidence>
<dbReference type="GO" id="GO:0070475">
    <property type="term" value="P:rRNA base methylation"/>
    <property type="evidence" value="ECO:0007669"/>
    <property type="project" value="InterPro"/>
</dbReference>
<sequence length="339" mass="38018">MGEKPYRAHQVMHWVYRRGVLDFHGMTDLSVQFRKRLDLIATLDLPEIAHTDRSKDGTTKWLVNVGSGQAVETVFIPELSRGTLCISSQAGCALDCAFCATGYHGFNRNLTAAEILGQVFLANRGLKIEGAITNIVFMGMGEPLANYRNVMPVVQLLVDDYGFGLSRRRVTISTAGLVPMIYRLAKECNVALAVSLHAPTDDLRDQLVPINKRHPIRQLLKACWHYAEEIASRQITFEYVMLRDVNDSLEQARQLTGLVRGRPAKVNLIPFNSFPGAQFQCSSKHAIDEFCQYLRSRGVVTTIRQTRGNDIDAACGQLAGKVENRMRVRLRDKVLKRLS</sequence>
<dbReference type="Pfam" id="PF21016">
    <property type="entry name" value="RlmN_N"/>
    <property type="match status" value="1"/>
</dbReference>
<dbReference type="InterPro" id="IPR040072">
    <property type="entry name" value="Methyltransferase_A"/>
</dbReference>
<keyword evidence="4" id="KW-0963">Cytoplasm</keyword>
<dbReference type="EMBL" id="UINC01010990">
    <property type="protein sequence ID" value="SVA48677.1"/>
    <property type="molecule type" value="Genomic_DNA"/>
</dbReference>
<comment type="cofactor">
    <cofactor evidence="1">
        <name>[4Fe-4S] cluster</name>
        <dbReference type="ChEBI" id="CHEBI:49883"/>
    </cofactor>
</comment>
<dbReference type="SFLD" id="SFLDF00275">
    <property type="entry name" value="adenosine_C2_methyltransferase"/>
    <property type="match status" value="1"/>
</dbReference>
<evidence type="ECO:0000313" key="14">
    <source>
        <dbReference type="EMBL" id="SVA48677.1"/>
    </source>
</evidence>
<dbReference type="PANTHER" id="PTHR30544">
    <property type="entry name" value="23S RRNA METHYLTRANSFERASE"/>
    <property type="match status" value="1"/>
</dbReference>
<evidence type="ECO:0000256" key="3">
    <source>
        <dbReference type="ARBA" id="ARBA00022485"/>
    </source>
</evidence>
<reference evidence="14" key="1">
    <citation type="submission" date="2018-05" db="EMBL/GenBank/DDBJ databases">
        <authorList>
            <person name="Lanie J.A."/>
            <person name="Ng W.-L."/>
            <person name="Kazmierczak K.M."/>
            <person name="Andrzejewski T.M."/>
            <person name="Davidsen T.M."/>
            <person name="Wayne K.J."/>
            <person name="Tettelin H."/>
            <person name="Glass J.I."/>
            <person name="Rusch D."/>
            <person name="Podicherti R."/>
            <person name="Tsui H.-C.T."/>
            <person name="Winkler M.E."/>
        </authorList>
    </citation>
    <scope>NUCLEOTIDE SEQUENCE</scope>
</reference>
<evidence type="ECO:0000256" key="11">
    <source>
        <dbReference type="ARBA" id="ARBA00023004"/>
    </source>
</evidence>
<dbReference type="GO" id="GO:0005737">
    <property type="term" value="C:cytoplasm"/>
    <property type="evidence" value="ECO:0007669"/>
    <property type="project" value="UniProtKB-SubCell"/>
</dbReference>
<evidence type="ECO:0000256" key="2">
    <source>
        <dbReference type="ARBA" id="ARBA00004496"/>
    </source>
</evidence>
<evidence type="ECO:0000256" key="1">
    <source>
        <dbReference type="ARBA" id="ARBA00001966"/>
    </source>
</evidence>
<dbReference type="NCBIfam" id="TIGR00048">
    <property type="entry name" value="rRNA_mod_RlmN"/>
    <property type="match status" value="1"/>
</dbReference>
<organism evidence="14">
    <name type="scientific">marine metagenome</name>
    <dbReference type="NCBI Taxonomy" id="408172"/>
    <lineage>
        <taxon>unclassified sequences</taxon>
        <taxon>metagenomes</taxon>
        <taxon>ecological metagenomes</taxon>
    </lineage>
</organism>
<dbReference type="Pfam" id="PF04055">
    <property type="entry name" value="Radical_SAM"/>
    <property type="match status" value="1"/>
</dbReference>
<dbReference type="PIRSF" id="PIRSF006004">
    <property type="entry name" value="CHP00048"/>
    <property type="match status" value="1"/>
</dbReference>
<dbReference type="InterPro" id="IPR058240">
    <property type="entry name" value="rSAM_sf"/>
</dbReference>
<keyword evidence="5" id="KW-0698">rRNA processing</keyword>
<dbReference type="GO" id="GO:0030488">
    <property type="term" value="P:tRNA methylation"/>
    <property type="evidence" value="ECO:0007669"/>
    <property type="project" value="InterPro"/>
</dbReference>
<accession>A0A381W9Q6</accession>
<keyword evidence="10" id="KW-0479">Metal-binding</keyword>
<dbReference type="GO" id="GO:0051539">
    <property type="term" value="F:4 iron, 4 sulfur cluster binding"/>
    <property type="evidence" value="ECO:0007669"/>
    <property type="project" value="UniProtKB-KW"/>
</dbReference>
<dbReference type="SFLD" id="SFLDS00029">
    <property type="entry name" value="Radical_SAM"/>
    <property type="match status" value="1"/>
</dbReference>
<evidence type="ECO:0000256" key="8">
    <source>
        <dbReference type="ARBA" id="ARBA00022691"/>
    </source>
</evidence>
<dbReference type="CDD" id="cd01335">
    <property type="entry name" value="Radical_SAM"/>
    <property type="match status" value="1"/>
</dbReference>
<evidence type="ECO:0000259" key="13">
    <source>
        <dbReference type="PROSITE" id="PS51918"/>
    </source>
</evidence>
<keyword evidence="8" id="KW-0949">S-adenosyl-L-methionine</keyword>